<keyword evidence="2" id="KW-1133">Transmembrane helix</keyword>
<comment type="caution">
    <text evidence="3">The sequence shown here is derived from an EMBL/GenBank/DDBJ whole genome shotgun (WGS) entry which is preliminary data.</text>
</comment>
<dbReference type="Proteomes" id="UP000653231">
    <property type="component" value="Unassembled WGS sequence"/>
</dbReference>
<dbReference type="RefSeq" id="WP_191053732.1">
    <property type="nucleotide sequence ID" value="NZ_JACXRZ010000020.1"/>
</dbReference>
<keyword evidence="4" id="KW-1185">Reference proteome</keyword>
<organism evidence="3 4">
    <name type="scientific">Microbispora bryophytorum subsp. camponoti</name>
    <dbReference type="NCBI Taxonomy" id="1677852"/>
    <lineage>
        <taxon>Bacteria</taxon>
        <taxon>Bacillati</taxon>
        <taxon>Actinomycetota</taxon>
        <taxon>Actinomycetes</taxon>
        <taxon>Streptosporangiales</taxon>
        <taxon>Streptosporangiaceae</taxon>
        <taxon>Microbispora</taxon>
    </lineage>
</organism>
<evidence type="ECO:0000256" key="2">
    <source>
        <dbReference type="SAM" id="Phobius"/>
    </source>
</evidence>
<reference evidence="3 4" key="1">
    <citation type="submission" date="2020-09" db="EMBL/GenBank/DDBJ databases">
        <title>Actinomycete isolated from the Camponotus japonicus Mayr.</title>
        <authorList>
            <person name="Gong X."/>
        </authorList>
    </citation>
    <scope>NUCLEOTIDE SEQUENCE [LARGE SCALE GENOMIC DNA]</scope>
    <source>
        <strain evidence="3 4">2C-HV3</strain>
    </source>
</reference>
<proteinExistence type="predicted"/>
<accession>A0ABR8L9Y8</accession>
<protein>
    <submittedName>
        <fullName evidence="3">Uncharacterized protein</fullName>
    </submittedName>
</protein>
<feature type="transmembrane region" description="Helical" evidence="2">
    <location>
        <begin position="6"/>
        <end position="33"/>
    </location>
</feature>
<evidence type="ECO:0000313" key="3">
    <source>
        <dbReference type="EMBL" id="MBD3146425.1"/>
    </source>
</evidence>
<keyword evidence="2" id="KW-0812">Transmembrane</keyword>
<gene>
    <name evidence="3" type="ORF">IEQ31_25005</name>
</gene>
<feature type="region of interest" description="Disordered" evidence="1">
    <location>
        <begin position="45"/>
        <end position="110"/>
    </location>
</feature>
<evidence type="ECO:0000313" key="4">
    <source>
        <dbReference type="Proteomes" id="UP000653231"/>
    </source>
</evidence>
<sequence length="110" mass="10755">MVELLGAVVSLAAVAALVLGAVVVIAIATLIWLGAMAVSTGRESYGRVTPVPAGADASGKEPVSASGRAPVSGSGRPPVNASGNGHVSGRTAGRGVDRQVRTIAASARRA</sequence>
<keyword evidence="2" id="KW-0472">Membrane</keyword>
<evidence type="ECO:0000256" key="1">
    <source>
        <dbReference type="SAM" id="MobiDB-lite"/>
    </source>
</evidence>
<name>A0ABR8L9Y8_9ACTN</name>
<dbReference type="EMBL" id="JACXRZ010000020">
    <property type="protein sequence ID" value="MBD3146425.1"/>
    <property type="molecule type" value="Genomic_DNA"/>
</dbReference>